<reference evidence="2 3" key="1">
    <citation type="journal article" date="2018" name="Nat. Ecol. Evol.">
        <title>Shark genomes provide insights into elasmobranch evolution and the origin of vertebrates.</title>
        <authorList>
            <person name="Hara Y"/>
            <person name="Yamaguchi K"/>
            <person name="Onimaru K"/>
            <person name="Kadota M"/>
            <person name="Koyanagi M"/>
            <person name="Keeley SD"/>
            <person name="Tatsumi K"/>
            <person name="Tanaka K"/>
            <person name="Motone F"/>
            <person name="Kageyama Y"/>
            <person name="Nozu R"/>
            <person name="Adachi N"/>
            <person name="Nishimura O"/>
            <person name="Nakagawa R"/>
            <person name="Tanegashima C"/>
            <person name="Kiyatake I"/>
            <person name="Matsumoto R"/>
            <person name="Murakumo K"/>
            <person name="Nishida K"/>
            <person name="Terakita A"/>
            <person name="Kuratani S"/>
            <person name="Sato K"/>
            <person name="Hyodo S Kuraku.S."/>
        </authorList>
    </citation>
    <scope>NUCLEOTIDE SEQUENCE [LARGE SCALE GENOMIC DNA]</scope>
</reference>
<sequence>MFEAKLQPTPGVIHNKFTTRPASNLISPPNEHIVLDDPWRPWWERYQPISYKICSRSGNEKEFIDMVTRCNNVG</sequence>
<evidence type="ECO:0000313" key="2">
    <source>
        <dbReference type="EMBL" id="GCC18175.1"/>
    </source>
</evidence>
<dbReference type="STRING" id="137246.A0A401RJ61"/>
<feature type="non-terminal residue" evidence="2">
    <location>
        <position position="74"/>
    </location>
</feature>
<dbReference type="SUPFAM" id="SSF51445">
    <property type="entry name" value="(Trans)glycosidases"/>
    <property type="match status" value="1"/>
</dbReference>
<name>A0A401RJ61_CHIPU</name>
<dbReference type="Proteomes" id="UP000287033">
    <property type="component" value="Unassembled WGS sequence"/>
</dbReference>
<keyword evidence="3" id="KW-1185">Reference proteome</keyword>
<dbReference type="EMBL" id="BEZZ01002882">
    <property type="protein sequence ID" value="GCC18175.1"/>
    <property type="molecule type" value="Genomic_DNA"/>
</dbReference>
<proteinExistence type="inferred from homology"/>
<comment type="similarity">
    <text evidence="1">Belongs to the glycosyl hydrolase 13 family.</text>
</comment>
<organism evidence="2 3">
    <name type="scientific">Chiloscyllium punctatum</name>
    <name type="common">Brownbanded bambooshark</name>
    <name type="synonym">Hemiscyllium punctatum</name>
    <dbReference type="NCBI Taxonomy" id="137246"/>
    <lineage>
        <taxon>Eukaryota</taxon>
        <taxon>Metazoa</taxon>
        <taxon>Chordata</taxon>
        <taxon>Craniata</taxon>
        <taxon>Vertebrata</taxon>
        <taxon>Chondrichthyes</taxon>
        <taxon>Elasmobranchii</taxon>
        <taxon>Galeomorphii</taxon>
        <taxon>Galeoidea</taxon>
        <taxon>Orectolobiformes</taxon>
        <taxon>Hemiscylliidae</taxon>
        <taxon>Chiloscyllium</taxon>
    </lineage>
</organism>
<dbReference type="InterPro" id="IPR017853">
    <property type="entry name" value="GH"/>
</dbReference>
<comment type="caution">
    <text evidence="2">The sequence shown here is derived from an EMBL/GenBank/DDBJ whole genome shotgun (WGS) entry which is preliminary data.</text>
</comment>
<evidence type="ECO:0000313" key="3">
    <source>
        <dbReference type="Proteomes" id="UP000287033"/>
    </source>
</evidence>
<dbReference type="AlphaFoldDB" id="A0A401RJ61"/>
<accession>A0A401RJ61</accession>
<gene>
    <name evidence="2" type="ORF">chiPu_0020738</name>
</gene>
<dbReference type="PANTHER" id="PTHR43447">
    <property type="entry name" value="ALPHA-AMYLASE"/>
    <property type="match status" value="1"/>
</dbReference>
<dbReference type="OrthoDB" id="550577at2759"/>
<dbReference type="Gene3D" id="3.20.20.80">
    <property type="entry name" value="Glycosidases"/>
    <property type="match status" value="1"/>
</dbReference>
<protein>
    <submittedName>
        <fullName evidence="2">Uncharacterized protein</fullName>
    </submittedName>
</protein>
<evidence type="ECO:0000256" key="1">
    <source>
        <dbReference type="ARBA" id="ARBA00008061"/>
    </source>
</evidence>